<feature type="domain" description="HTH araC/xylS-type" evidence="5">
    <location>
        <begin position="201"/>
        <end position="299"/>
    </location>
</feature>
<dbReference type="EMBL" id="SGWV01000015">
    <property type="protein sequence ID" value="RZS46685.1"/>
    <property type="molecule type" value="Genomic_DNA"/>
</dbReference>
<dbReference type="InterPro" id="IPR018062">
    <property type="entry name" value="HTH_AraC-typ_CS"/>
</dbReference>
<dbReference type="PROSITE" id="PS01124">
    <property type="entry name" value="HTH_ARAC_FAMILY_2"/>
    <property type="match status" value="1"/>
</dbReference>
<dbReference type="InterPro" id="IPR009057">
    <property type="entry name" value="Homeodomain-like_sf"/>
</dbReference>
<evidence type="ECO:0000256" key="1">
    <source>
        <dbReference type="ARBA" id="ARBA00023015"/>
    </source>
</evidence>
<gene>
    <name evidence="6" type="ORF">EV685_4104</name>
</gene>
<keyword evidence="3" id="KW-0010">Activator</keyword>
<dbReference type="GO" id="GO:0043565">
    <property type="term" value="F:sequence-specific DNA binding"/>
    <property type="evidence" value="ECO:0007669"/>
    <property type="project" value="InterPro"/>
</dbReference>
<evidence type="ECO:0000256" key="2">
    <source>
        <dbReference type="ARBA" id="ARBA00023125"/>
    </source>
</evidence>
<evidence type="ECO:0000313" key="6">
    <source>
        <dbReference type="EMBL" id="RZS46685.1"/>
    </source>
</evidence>
<accession>A0A4Q7L9B6</accession>
<name>A0A4Q7L9B6_9BURK</name>
<keyword evidence="1" id="KW-0805">Transcription regulation</keyword>
<evidence type="ECO:0000256" key="3">
    <source>
        <dbReference type="ARBA" id="ARBA00023159"/>
    </source>
</evidence>
<evidence type="ECO:0000259" key="5">
    <source>
        <dbReference type="PROSITE" id="PS01124"/>
    </source>
</evidence>
<dbReference type="SMART" id="SM00342">
    <property type="entry name" value="HTH_ARAC"/>
    <property type="match status" value="1"/>
</dbReference>
<dbReference type="AlphaFoldDB" id="A0A4Q7L9B6"/>
<dbReference type="Gene3D" id="1.10.10.60">
    <property type="entry name" value="Homeodomain-like"/>
    <property type="match status" value="2"/>
</dbReference>
<organism evidence="6 7">
    <name type="scientific">Sphaerotilus mobilis</name>
    <dbReference type="NCBI Taxonomy" id="47994"/>
    <lineage>
        <taxon>Bacteria</taxon>
        <taxon>Pseudomonadati</taxon>
        <taxon>Pseudomonadota</taxon>
        <taxon>Betaproteobacteria</taxon>
        <taxon>Burkholderiales</taxon>
        <taxon>Sphaerotilaceae</taxon>
        <taxon>Sphaerotilus</taxon>
    </lineage>
</organism>
<dbReference type="InterPro" id="IPR018060">
    <property type="entry name" value="HTH_AraC"/>
</dbReference>
<keyword evidence="2" id="KW-0238">DNA-binding</keyword>
<protein>
    <submittedName>
        <fullName evidence="6">AraC family transcriptional regulator</fullName>
    </submittedName>
</protein>
<dbReference type="SUPFAM" id="SSF51215">
    <property type="entry name" value="Regulatory protein AraC"/>
    <property type="match status" value="1"/>
</dbReference>
<reference evidence="6 7" key="1">
    <citation type="submission" date="2019-02" db="EMBL/GenBank/DDBJ databases">
        <title>Genomic Encyclopedia of Type Strains, Phase IV (KMG-IV): sequencing the most valuable type-strain genomes for metagenomic binning, comparative biology and taxonomic classification.</title>
        <authorList>
            <person name="Goeker M."/>
        </authorList>
    </citation>
    <scope>NUCLEOTIDE SEQUENCE [LARGE SCALE GENOMIC DNA]</scope>
    <source>
        <strain evidence="6 7">DSM 10617</strain>
    </source>
</reference>
<comment type="caution">
    <text evidence="6">The sequence shown here is derived from an EMBL/GenBank/DDBJ whole genome shotgun (WGS) entry which is preliminary data.</text>
</comment>
<dbReference type="Proteomes" id="UP000293433">
    <property type="component" value="Unassembled WGS sequence"/>
</dbReference>
<sequence>MADPAEQHHDLGLAAICDPADVARHASGEPEFELPDGWAGLPLAVFPIPTDSQRGPAHVNVPLVLMALRGRGRRWYRFGARTVELSTQPGMFELYGRDFQRSGARWLGEPGKTVGVHLSPEMVRTLAPATASFDLRTTHEVFDPKLQWLMQELLEEAERGAPGGALYAQGLSCSLLGRLASHYGAPIEVTPAGQLGRAHRQRIIEHIHDHLGDDLSIVALAREVDLSPHHFAQCFKASMGMTPHRYVLQQRLARARTLLKTTSMPIAEMALALGFSSQSHFTQVFRAHGGITPAVARKT</sequence>
<evidence type="ECO:0000256" key="4">
    <source>
        <dbReference type="ARBA" id="ARBA00023163"/>
    </source>
</evidence>
<dbReference type="PANTHER" id="PTHR46796">
    <property type="entry name" value="HTH-TYPE TRANSCRIPTIONAL ACTIVATOR RHAS-RELATED"/>
    <property type="match status" value="1"/>
</dbReference>
<dbReference type="Pfam" id="PF12833">
    <property type="entry name" value="HTH_18"/>
    <property type="match status" value="1"/>
</dbReference>
<dbReference type="PROSITE" id="PS00041">
    <property type="entry name" value="HTH_ARAC_FAMILY_1"/>
    <property type="match status" value="1"/>
</dbReference>
<keyword evidence="7" id="KW-1185">Reference proteome</keyword>
<dbReference type="PRINTS" id="PR00032">
    <property type="entry name" value="HTHARAC"/>
</dbReference>
<dbReference type="InterPro" id="IPR037923">
    <property type="entry name" value="HTH-like"/>
</dbReference>
<dbReference type="SUPFAM" id="SSF46689">
    <property type="entry name" value="Homeodomain-like"/>
    <property type="match status" value="2"/>
</dbReference>
<dbReference type="RefSeq" id="WP_165396882.1">
    <property type="nucleotide sequence ID" value="NZ_SGWV01000015.1"/>
</dbReference>
<dbReference type="InterPro" id="IPR050204">
    <property type="entry name" value="AraC_XylS_family_regulators"/>
</dbReference>
<evidence type="ECO:0000313" key="7">
    <source>
        <dbReference type="Proteomes" id="UP000293433"/>
    </source>
</evidence>
<dbReference type="InterPro" id="IPR020449">
    <property type="entry name" value="Tscrpt_reg_AraC-type_HTH"/>
</dbReference>
<dbReference type="GO" id="GO:0003700">
    <property type="term" value="F:DNA-binding transcription factor activity"/>
    <property type="evidence" value="ECO:0007669"/>
    <property type="project" value="InterPro"/>
</dbReference>
<proteinExistence type="predicted"/>
<keyword evidence="4" id="KW-0804">Transcription</keyword>
<dbReference type="PANTHER" id="PTHR46796:SF6">
    <property type="entry name" value="ARAC SUBFAMILY"/>
    <property type="match status" value="1"/>
</dbReference>